<keyword evidence="1" id="KW-0812">Transmembrane</keyword>
<keyword evidence="4" id="KW-1185">Reference proteome</keyword>
<reference evidence="3 4" key="1">
    <citation type="submission" date="2020-08" db="EMBL/GenBank/DDBJ databases">
        <title>A novel species.</title>
        <authorList>
            <person name="Gao J."/>
        </authorList>
    </citation>
    <scope>NUCLEOTIDE SEQUENCE [LARGE SCALE GENOMIC DNA]</scope>
    <source>
        <strain evidence="3 4">CRXT-G-22</strain>
    </source>
</reference>
<feature type="chain" id="PRO_5039597385" description="Secreted peptide" evidence="2">
    <location>
        <begin position="21"/>
        <end position="111"/>
    </location>
</feature>
<keyword evidence="1" id="KW-1133">Transmembrane helix</keyword>
<gene>
    <name evidence="3" type="ORF">IAG44_10100</name>
</gene>
<keyword evidence="1" id="KW-0472">Membrane</keyword>
<dbReference type="KEGG" id="sroi:IAG44_10100"/>
<feature type="signal peptide" evidence="2">
    <location>
        <begin position="1"/>
        <end position="20"/>
    </location>
</feature>
<dbReference type="Proteomes" id="UP000516052">
    <property type="component" value="Chromosome"/>
</dbReference>
<evidence type="ECO:0000313" key="3">
    <source>
        <dbReference type="EMBL" id="QNP69765.1"/>
    </source>
</evidence>
<keyword evidence="2" id="KW-0732">Signal</keyword>
<accession>A0A7H0IAE9</accession>
<dbReference type="AlphaFoldDB" id="A0A7H0IAE9"/>
<dbReference type="EMBL" id="CP060828">
    <property type="protein sequence ID" value="QNP69765.1"/>
    <property type="molecule type" value="Genomic_DNA"/>
</dbReference>
<evidence type="ECO:0000313" key="4">
    <source>
        <dbReference type="Proteomes" id="UP000516052"/>
    </source>
</evidence>
<proteinExistence type="predicted"/>
<organism evidence="3 4">
    <name type="scientific">Streptomyces roseirectus</name>
    <dbReference type="NCBI Taxonomy" id="2768066"/>
    <lineage>
        <taxon>Bacteria</taxon>
        <taxon>Bacillati</taxon>
        <taxon>Actinomycetota</taxon>
        <taxon>Actinomycetes</taxon>
        <taxon>Kitasatosporales</taxon>
        <taxon>Streptomycetaceae</taxon>
        <taxon>Streptomyces</taxon>
    </lineage>
</organism>
<sequence>MAAVFFAAVFLAGAAFFATAFLTGAAFFAAAFLAVVSSASSPAGEADGAAVVAVAFRVVTVFAATVLVAVRLAGLFAATLFRVRLGSAALTISVTPSSSRIWLRLRSTFFH</sequence>
<protein>
    <recommendedName>
        <fullName evidence="5">Secreted peptide</fullName>
    </recommendedName>
</protein>
<evidence type="ECO:0000256" key="2">
    <source>
        <dbReference type="SAM" id="SignalP"/>
    </source>
</evidence>
<feature type="transmembrane region" description="Helical" evidence="1">
    <location>
        <begin position="49"/>
        <end position="74"/>
    </location>
</feature>
<name>A0A7H0IAE9_9ACTN</name>
<evidence type="ECO:0008006" key="5">
    <source>
        <dbReference type="Google" id="ProtNLM"/>
    </source>
</evidence>
<evidence type="ECO:0000256" key="1">
    <source>
        <dbReference type="SAM" id="Phobius"/>
    </source>
</evidence>